<dbReference type="InParanoid" id="A0A136IUC9"/>
<evidence type="ECO:0000313" key="2">
    <source>
        <dbReference type="EMBL" id="KXJ88590.1"/>
    </source>
</evidence>
<reference evidence="3" key="1">
    <citation type="submission" date="2016-02" db="EMBL/GenBank/DDBJ databases">
        <title>Draft genome sequence of Microdochium bolleyi, a fungal endophyte of beachgrass.</title>
        <authorList>
            <consortium name="DOE Joint Genome Institute"/>
            <person name="David A.S."/>
            <person name="May G."/>
            <person name="Haridas S."/>
            <person name="Lim J."/>
            <person name="Wang M."/>
            <person name="Labutti K."/>
            <person name="Lipzen A."/>
            <person name="Barry K."/>
            <person name="Grigoriev I.V."/>
        </authorList>
    </citation>
    <scope>NUCLEOTIDE SEQUENCE [LARGE SCALE GENOMIC DNA]</scope>
    <source>
        <strain evidence="3">J235TASD1</strain>
    </source>
</reference>
<comment type="similarity">
    <text evidence="1">Belongs to the methyltransferase superfamily. LaeA methyltransferase family.</text>
</comment>
<gene>
    <name evidence="2" type="ORF">Micbo1qcDRAFT_166656</name>
</gene>
<dbReference type="AlphaFoldDB" id="A0A136IUC9"/>
<dbReference type="Gene3D" id="3.40.50.150">
    <property type="entry name" value="Vaccinia Virus protein VP39"/>
    <property type="match status" value="1"/>
</dbReference>
<organism evidence="2 3">
    <name type="scientific">Microdochium bolleyi</name>
    <dbReference type="NCBI Taxonomy" id="196109"/>
    <lineage>
        <taxon>Eukaryota</taxon>
        <taxon>Fungi</taxon>
        <taxon>Dikarya</taxon>
        <taxon>Ascomycota</taxon>
        <taxon>Pezizomycotina</taxon>
        <taxon>Sordariomycetes</taxon>
        <taxon>Xylariomycetidae</taxon>
        <taxon>Xylariales</taxon>
        <taxon>Microdochiaceae</taxon>
        <taxon>Microdochium</taxon>
    </lineage>
</organism>
<accession>A0A136IUC9</accession>
<dbReference type="Pfam" id="PF13489">
    <property type="entry name" value="Methyltransf_23"/>
    <property type="match status" value="1"/>
</dbReference>
<dbReference type="Proteomes" id="UP000070501">
    <property type="component" value="Unassembled WGS sequence"/>
</dbReference>
<keyword evidence="2" id="KW-0808">Transferase</keyword>
<dbReference type="EMBL" id="KQ964258">
    <property type="protein sequence ID" value="KXJ88590.1"/>
    <property type="molecule type" value="Genomic_DNA"/>
</dbReference>
<dbReference type="GO" id="GO:0008168">
    <property type="term" value="F:methyltransferase activity"/>
    <property type="evidence" value="ECO:0007669"/>
    <property type="project" value="UniProtKB-KW"/>
</dbReference>
<dbReference type="PANTHER" id="PTHR43591:SF10">
    <property type="entry name" value="ABC TRANSMEMBRANE TYPE-1 DOMAIN-CONTAINING PROTEIN-RELATED"/>
    <property type="match status" value="1"/>
</dbReference>
<dbReference type="OrthoDB" id="184880at2759"/>
<sequence length="316" mass="35393">MDVEEEDFIEVPEEIRQHAMEGRFRYHAYGSSTYAFPNDDIEQSCDEEIYQSSLMLCGGTHHLAPVADALSVPGSRVLDLGTGTGLWSLEMGDKYPNAKFLGIDISPIQPTLVPQNVKFLVADIEQDLDVDKSCYDYLHIRHTIHAIKDKSKLIKDVYRLLKPGGWVEFHGLDHIPHCDDNSPAPDIPYAIGDLAEYLTTGIKQCSGTDFNAITHVASMMALAGFDGVTSDVRKLPLGGWPQDATMRRCGLHTLSVFLRGLRGKCARAMGPNGLQWREEEIEAFLILCRRDAGDPRYHTWFPYHIVCGRKPFVSNL</sequence>
<keyword evidence="2" id="KW-0489">Methyltransferase</keyword>
<protein>
    <submittedName>
        <fullName evidence="2">S-adenosyl-L-methionine-dependent methyltransferase</fullName>
    </submittedName>
</protein>
<dbReference type="STRING" id="196109.A0A136IUC9"/>
<dbReference type="InterPro" id="IPR029063">
    <property type="entry name" value="SAM-dependent_MTases_sf"/>
</dbReference>
<proteinExistence type="inferred from homology"/>
<evidence type="ECO:0000256" key="1">
    <source>
        <dbReference type="ARBA" id="ARBA00038158"/>
    </source>
</evidence>
<dbReference type="CDD" id="cd02440">
    <property type="entry name" value="AdoMet_MTases"/>
    <property type="match status" value="1"/>
</dbReference>
<dbReference type="SUPFAM" id="SSF53335">
    <property type="entry name" value="S-adenosyl-L-methionine-dependent methyltransferases"/>
    <property type="match status" value="1"/>
</dbReference>
<dbReference type="GO" id="GO:0032259">
    <property type="term" value="P:methylation"/>
    <property type="evidence" value="ECO:0007669"/>
    <property type="project" value="UniProtKB-KW"/>
</dbReference>
<name>A0A136IUC9_9PEZI</name>
<evidence type="ECO:0000313" key="3">
    <source>
        <dbReference type="Proteomes" id="UP000070501"/>
    </source>
</evidence>
<keyword evidence="3" id="KW-1185">Reference proteome</keyword>
<dbReference type="PANTHER" id="PTHR43591">
    <property type="entry name" value="METHYLTRANSFERASE"/>
    <property type="match status" value="1"/>
</dbReference>